<evidence type="ECO:0000256" key="5">
    <source>
        <dbReference type="RuleBase" id="RU004168"/>
    </source>
</evidence>
<dbReference type="SUPFAM" id="SSF54975">
    <property type="entry name" value="Acylphosphatase/BLUF domain-like"/>
    <property type="match status" value="1"/>
</dbReference>
<keyword evidence="8" id="KW-1185">Reference proteome</keyword>
<dbReference type="EMBL" id="ACJX03000001">
    <property type="protein sequence ID" value="KRT35399.1"/>
    <property type="molecule type" value="Genomic_DNA"/>
</dbReference>
<sequence>MSRKGGTFVLVRAHLWLTGRVQGVAFRYYAAAKAKELMISGFIRNLDDGRVEVVIQGEPESVEKMINWCRKGPPHAIVKDAIMVYEDPDPEWKYFQIRG</sequence>
<evidence type="ECO:0000256" key="3">
    <source>
        <dbReference type="ARBA" id="ARBA00047645"/>
    </source>
</evidence>
<comment type="catalytic activity">
    <reaction evidence="3 4">
        <text>an acyl phosphate + H2O = a carboxylate + phosphate + H(+)</text>
        <dbReference type="Rhea" id="RHEA:14965"/>
        <dbReference type="ChEBI" id="CHEBI:15377"/>
        <dbReference type="ChEBI" id="CHEBI:15378"/>
        <dbReference type="ChEBI" id="CHEBI:29067"/>
        <dbReference type="ChEBI" id="CHEBI:43474"/>
        <dbReference type="ChEBI" id="CHEBI:59918"/>
        <dbReference type="EC" id="3.6.1.7"/>
    </reaction>
</comment>
<accession>A0A0T5XAK3</accession>
<evidence type="ECO:0000313" key="8">
    <source>
        <dbReference type="Proteomes" id="UP000005273"/>
    </source>
</evidence>
<feature type="domain" description="Acylphosphatase-like" evidence="6">
    <location>
        <begin position="12"/>
        <end position="99"/>
    </location>
</feature>
<dbReference type="Gene3D" id="3.30.70.100">
    <property type="match status" value="1"/>
</dbReference>
<dbReference type="Proteomes" id="UP000005273">
    <property type="component" value="Unassembled WGS sequence"/>
</dbReference>
<reference evidence="8" key="1">
    <citation type="submission" date="2012-09" db="EMBL/GenBank/DDBJ databases">
        <authorList>
            <person name="Weinstock G."/>
            <person name="Sodergren E."/>
            <person name="Clifton S."/>
            <person name="Fulton L."/>
            <person name="Fulton B."/>
            <person name="Courtney L."/>
            <person name="Fronick C."/>
            <person name="Harrison M."/>
            <person name="Strong C."/>
            <person name="Farmer C."/>
            <person name="Delehaunty K."/>
            <person name="Markovic C."/>
            <person name="Hall O."/>
            <person name="Minx P."/>
            <person name="Tomlinson C."/>
            <person name="Mitreva M."/>
            <person name="Nelson J."/>
            <person name="Hou S."/>
            <person name="Wollam A."/>
            <person name="Pepin K.H."/>
            <person name="Johnson M."/>
            <person name="Bhonagiri V."/>
            <person name="Nash W.E."/>
            <person name="Suruliraj S."/>
            <person name="Warren W."/>
            <person name="Chinwalla A."/>
            <person name="Mardis E.R."/>
            <person name="Wilson R.K."/>
        </authorList>
    </citation>
    <scope>NUCLEOTIDE SEQUENCE [LARGE SCALE GENOMIC DNA]</scope>
    <source>
        <strain evidence="8">OS1</strain>
    </source>
</reference>
<dbReference type="PANTHER" id="PTHR47268:SF4">
    <property type="entry name" value="ACYLPHOSPHATASE"/>
    <property type="match status" value="1"/>
</dbReference>
<dbReference type="PANTHER" id="PTHR47268">
    <property type="entry name" value="ACYLPHOSPHATASE"/>
    <property type="match status" value="1"/>
</dbReference>
<dbReference type="EC" id="3.6.1.7" evidence="2 4"/>
<dbReference type="InterPro" id="IPR017968">
    <property type="entry name" value="Acylphosphatase_CS"/>
</dbReference>
<comment type="caution">
    <text evidence="7">The sequence shown here is derived from an EMBL/GenBank/DDBJ whole genome shotgun (WGS) entry which is preliminary data.</text>
</comment>
<dbReference type="InterPro" id="IPR036046">
    <property type="entry name" value="Acylphosphatase-like_dom_sf"/>
</dbReference>
<dbReference type="STRING" id="592015.HMPREF1705_02626"/>
<organism evidence="7 8">
    <name type="scientific">Acetomicrobium hydrogeniformans ATCC BAA-1850</name>
    <dbReference type="NCBI Taxonomy" id="592015"/>
    <lineage>
        <taxon>Bacteria</taxon>
        <taxon>Thermotogati</taxon>
        <taxon>Synergistota</taxon>
        <taxon>Synergistia</taxon>
        <taxon>Synergistales</taxon>
        <taxon>Acetomicrobiaceae</taxon>
        <taxon>Acetomicrobium</taxon>
    </lineage>
</organism>
<comment type="similarity">
    <text evidence="1 5">Belongs to the acylphosphatase family.</text>
</comment>
<feature type="active site" evidence="4">
    <location>
        <position position="27"/>
    </location>
</feature>
<evidence type="ECO:0000256" key="4">
    <source>
        <dbReference type="PROSITE-ProRule" id="PRU00520"/>
    </source>
</evidence>
<dbReference type="PROSITE" id="PS00150">
    <property type="entry name" value="ACYLPHOSPHATASE_1"/>
    <property type="match status" value="1"/>
</dbReference>
<dbReference type="PROSITE" id="PS51160">
    <property type="entry name" value="ACYLPHOSPHATASE_3"/>
    <property type="match status" value="1"/>
</dbReference>
<proteinExistence type="inferred from homology"/>
<evidence type="ECO:0000256" key="2">
    <source>
        <dbReference type="ARBA" id="ARBA00012150"/>
    </source>
</evidence>
<protein>
    <recommendedName>
        <fullName evidence="2 4">acylphosphatase</fullName>
        <ecNumber evidence="2 4">3.6.1.7</ecNumber>
    </recommendedName>
</protein>
<name>A0A0T5XAK3_9BACT</name>
<dbReference type="InterPro" id="IPR001792">
    <property type="entry name" value="Acylphosphatase-like_dom"/>
</dbReference>
<dbReference type="AlphaFoldDB" id="A0A0T5XAK3"/>
<evidence type="ECO:0000313" key="7">
    <source>
        <dbReference type="EMBL" id="KRT35399.1"/>
    </source>
</evidence>
<feature type="active site" evidence="4">
    <location>
        <position position="45"/>
    </location>
</feature>
<dbReference type="GO" id="GO:0003998">
    <property type="term" value="F:acylphosphatase activity"/>
    <property type="evidence" value="ECO:0007669"/>
    <property type="project" value="UniProtKB-EC"/>
</dbReference>
<evidence type="ECO:0000256" key="1">
    <source>
        <dbReference type="ARBA" id="ARBA00005614"/>
    </source>
</evidence>
<dbReference type="InterPro" id="IPR020456">
    <property type="entry name" value="Acylphosphatase"/>
</dbReference>
<dbReference type="Pfam" id="PF00708">
    <property type="entry name" value="Acylphosphatase"/>
    <property type="match status" value="1"/>
</dbReference>
<evidence type="ECO:0000259" key="6">
    <source>
        <dbReference type="PROSITE" id="PS51160"/>
    </source>
</evidence>
<keyword evidence="4" id="KW-0378">Hydrolase</keyword>
<gene>
    <name evidence="7" type="ORF">HMPREF1705_02626</name>
</gene>
<dbReference type="eggNOG" id="COG1254">
    <property type="taxonomic scope" value="Bacteria"/>
</dbReference>